<keyword evidence="6" id="KW-0238">DNA-binding</keyword>
<evidence type="ECO:0000256" key="1">
    <source>
        <dbReference type="ARBA" id="ARBA00004123"/>
    </source>
</evidence>
<dbReference type="SUPFAM" id="SSF57667">
    <property type="entry name" value="beta-beta-alpha zinc fingers"/>
    <property type="match status" value="1"/>
</dbReference>
<name>A0A914VYU7_9BILA</name>
<evidence type="ECO:0000256" key="3">
    <source>
        <dbReference type="ARBA" id="ARBA00022737"/>
    </source>
</evidence>
<dbReference type="Pfam" id="PF00096">
    <property type="entry name" value="zf-C2H2"/>
    <property type="match status" value="1"/>
</dbReference>
<dbReference type="AlphaFoldDB" id="A0A914VYU7"/>
<comment type="subcellular location">
    <subcellularLocation>
        <location evidence="1">Nucleus</location>
    </subcellularLocation>
</comment>
<feature type="compositionally biased region" description="Basic residues" evidence="9">
    <location>
        <begin position="265"/>
        <end position="274"/>
    </location>
</feature>
<reference evidence="12" key="1">
    <citation type="submission" date="2022-11" db="UniProtKB">
        <authorList>
            <consortium name="WormBaseParasite"/>
        </authorList>
    </citation>
    <scope>IDENTIFICATION</scope>
</reference>
<dbReference type="GO" id="GO:0003700">
    <property type="term" value="F:DNA-binding transcription factor activity"/>
    <property type="evidence" value="ECO:0007669"/>
    <property type="project" value="TreeGrafter"/>
</dbReference>
<organism evidence="11 12">
    <name type="scientific">Plectus sambesii</name>
    <dbReference type="NCBI Taxonomy" id="2011161"/>
    <lineage>
        <taxon>Eukaryota</taxon>
        <taxon>Metazoa</taxon>
        <taxon>Ecdysozoa</taxon>
        <taxon>Nematoda</taxon>
        <taxon>Chromadorea</taxon>
        <taxon>Plectida</taxon>
        <taxon>Plectina</taxon>
        <taxon>Plectoidea</taxon>
        <taxon>Plectidae</taxon>
        <taxon>Plectus</taxon>
    </lineage>
</organism>
<feature type="region of interest" description="Disordered" evidence="9">
    <location>
        <begin position="251"/>
        <end position="275"/>
    </location>
</feature>
<evidence type="ECO:0000259" key="10">
    <source>
        <dbReference type="PROSITE" id="PS50157"/>
    </source>
</evidence>
<evidence type="ECO:0000256" key="6">
    <source>
        <dbReference type="ARBA" id="ARBA00023125"/>
    </source>
</evidence>
<keyword evidence="5" id="KW-0862">Zinc</keyword>
<dbReference type="GO" id="GO:0006357">
    <property type="term" value="P:regulation of transcription by RNA polymerase II"/>
    <property type="evidence" value="ECO:0007669"/>
    <property type="project" value="TreeGrafter"/>
</dbReference>
<evidence type="ECO:0000256" key="8">
    <source>
        <dbReference type="PROSITE-ProRule" id="PRU00042"/>
    </source>
</evidence>
<evidence type="ECO:0000313" key="12">
    <source>
        <dbReference type="WBParaSite" id="PSAMB.scaffold2763size21430.g19028.t1"/>
    </source>
</evidence>
<dbReference type="PANTHER" id="PTHR24404">
    <property type="entry name" value="ZINC FINGER PROTEIN"/>
    <property type="match status" value="1"/>
</dbReference>
<feature type="domain" description="C2H2-type" evidence="10">
    <location>
        <begin position="84"/>
        <end position="112"/>
    </location>
</feature>
<dbReference type="InterPro" id="IPR036236">
    <property type="entry name" value="Znf_C2H2_sf"/>
</dbReference>
<dbReference type="GO" id="GO:0008270">
    <property type="term" value="F:zinc ion binding"/>
    <property type="evidence" value="ECO:0007669"/>
    <property type="project" value="UniProtKB-KW"/>
</dbReference>
<accession>A0A914VYU7</accession>
<evidence type="ECO:0000256" key="7">
    <source>
        <dbReference type="ARBA" id="ARBA00023242"/>
    </source>
</evidence>
<dbReference type="GO" id="GO:0000978">
    <property type="term" value="F:RNA polymerase II cis-regulatory region sequence-specific DNA binding"/>
    <property type="evidence" value="ECO:0007669"/>
    <property type="project" value="TreeGrafter"/>
</dbReference>
<dbReference type="Gene3D" id="3.30.160.60">
    <property type="entry name" value="Classic Zinc Finger"/>
    <property type="match status" value="2"/>
</dbReference>
<feature type="domain" description="C2H2-type" evidence="10">
    <location>
        <begin position="113"/>
        <end position="140"/>
    </location>
</feature>
<keyword evidence="7" id="KW-0539">Nucleus</keyword>
<proteinExistence type="predicted"/>
<evidence type="ECO:0000256" key="5">
    <source>
        <dbReference type="ARBA" id="ARBA00022833"/>
    </source>
</evidence>
<dbReference type="InterPro" id="IPR013087">
    <property type="entry name" value="Znf_C2H2_type"/>
</dbReference>
<keyword evidence="4 8" id="KW-0863">Zinc-finger</keyword>
<dbReference type="SMART" id="SM00355">
    <property type="entry name" value="ZnF_C2H2"/>
    <property type="match status" value="3"/>
</dbReference>
<protein>
    <submittedName>
        <fullName evidence="12">C2H2-type domain-containing protein</fullName>
    </submittedName>
</protein>
<dbReference type="PANTHER" id="PTHR24404:SF114">
    <property type="entry name" value="KLUMPFUSS, ISOFORM B-RELATED"/>
    <property type="match status" value="1"/>
</dbReference>
<dbReference type="PROSITE" id="PS50157">
    <property type="entry name" value="ZINC_FINGER_C2H2_2"/>
    <property type="match status" value="3"/>
</dbReference>
<evidence type="ECO:0000256" key="2">
    <source>
        <dbReference type="ARBA" id="ARBA00022723"/>
    </source>
</evidence>
<dbReference type="WBParaSite" id="PSAMB.scaffold2763size21430.g19028.t1">
    <property type="protein sequence ID" value="PSAMB.scaffold2763size21430.g19028.t1"/>
    <property type="gene ID" value="PSAMB.scaffold2763size21430.g19028"/>
</dbReference>
<evidence type="ECO:0000256" key="4">
    <source>
        <dbReference type="ARBA" id="ARBA00022771"/>
    </source>
</evidence>
<feature type="region of interest" description="Disordered" evidence="9">
    <location>
        <begin position="1"/>
        <end position="46"/>
    </location>
</feature>
<evidence type="ECO:0000256" key="9">
    <source>
        <dbReference type="SAM" id="MobiDB-lite"/>
    </source>
</evidence>
<dbReference type="FunFam" id="3.30.160.60:FF:000624">
    <property type="entry name" value="zinc finger protein 697"/>
    <property type="match status" value="1"/>
</dbReference>
<keyword evidence="3" id="KW-0677">Repeat</keyword>
<keyword evidence="11" id="KW-1185">Reference proteome</keyword>
<feature type="compositionally biased region" description="Polar residues" evidence="9">
    <location>
        <begin position="14"/>
        <end position="23"/>
    </location>
</feature>
<dbReference type="InterPro" id="IPR050589">
    <property type="entry name" value="Ikaros_C2H2-ZF"/>
</dbReference>
<feature type="compositionally biased region" description="Basic and acidic residues" evidence="9">
    <location>
        <begin position="28"/>
        <end position="37"/>
    </location>
</feature>
<dbReference type="GO" id="GO:0005634">
    <property type="term" value="C:nucleus"/>
    <property type="evidence" value="ECO:0007669"/>
    <property type="project" value="UniProtKB-SubCell"/>
</dbReference>
<evidence type="ECO:0000313" key="11">
    <source>
        <dbReference type="Proteomes" id="UP000887566"/>
    </source>
</evidence>
<dbReference type="Proteomes" id="UP000887566">
    <property type="component" value="Unplaced"/>
</dbReference>
<feature type="domain" description="C2H2-type" evidence="10">
    <location>
        <begin position="141"/>
        <end position="169"/>
    </location>
</feature>
<feature type="compositionally biased region" description="Basic and acidic residues" evidence="9">
    <location>
        <begin position="255"/>
        <end position="264"/>
    </location>
</feature>
<dbReference type="PROSITE" id="PS00028">
    <property type="entry name" value="ZINC_FINGER_C2H2_1"/>
    <property type="match status" value="3"/>
</dbReference>
<sequence length="373" mass="42251">MNSRKPKRTEIFAHSSNQESEPNTIPDVKTDEADGNRDINSSPNDSKCVENFRVKVKTDEKEETPDFHELNEVSSDEPARLNRNQCPICFAQFDLEKSYVEHMWQVHGNKRPFRCEDCGLYLSYRSSLYNHRKIHSDKRPFSCTECSATFRWNNSLKYHMKRAHGKDPPWILAKGPPKTAAKMTPEITDDVIAESAIADADATMACPHCDLLFMPNDHASHVESCMKKSIMEVIQSISSQATAVTKELNLSTTSDEAKKSEPTMRVKHSRKSRPPIKLEPGCGGVGIAMKRQKIEEELNVCNQQMDDSHFVLPLLSEEQPLDEKLSQISARQEAIVRRLETFEQWVHERVGKMETILAALVAGGNLVSRRAAI</sequence>
<keyword evidence="2" id="KW-0479">Metal-binding</keyword>